<dbReference type="Pfam" id="PF00646">
    <property type="entry name" value="F-box"/>
    <property type="match status" value="1"/>
</dbReference>
<feature type="domain" description="At1g61320/AtMIF1 LRR" evidence="3">
    <location>
        <begin position="206"/>
        <end position="413"/>
    </location>
</feature>
<feature type="domain" description="F-box" evidence="2">
    <location>
        <begin position="124"/>
        <end position="161"/>
    </location>
</feature>
<reference evidence="5 6" key="2">
    <citation type="submission" date="2023-09" db="UniProtKB">
        <authorList>
            <consortium name="RefSeq"/>
        </authorList>
    </citation>
    <scope>IDENTIFICATION</scope>
    <source>
        <tissue evidence="5 6">Etiolated seedlings</tissue>
    </source>
</reference>
<accession>A0A1S2XBI2</accession>
<gene>
    <name evidence="5 6" type="primary">LOC101499924</name>
</gene>
<evidence type="ECO:0000259" key="2">
    <source>
        <dbReference type="Pfam" id="PF00646"/>
    </source>
</evidence>
<dbReference type="InterPro" id="IPR001810">
    <property type="entry name" value="F-box_dom"/>
</dbReference>
<dbReference type="GeneID" id="101499924"/>
<dbReference type="InterPro" id="IPR055357">
    <property type="entry name" value="LRR_At1g61320_AtMIF1"/>
</dbReference>
<dbReference type="CDD" id="cd22160">
    <property type="entry name" value="F-box_AtFBL13-like"/>
    <property type="match status" value="1"/>
</dbReference>
<evidence type="ECO:0000259" key="3">
    <source>
        <dbReference type="Pfam" id="PF23622"/>
    </source>
</evidence>
<protein>
    <submittedName>
        <fullName evidence="5 6">FBD-associated F-box protein At5g56400</fullName>
    </submittedName>
</protein>
<dbReference type="eggNOG" id="ENOG502RYMX">
    <property type="taxonomic scope" value="Eukaryota"/>
</dbReference>
<dbReference type="KEGG" id="cam:101499924"/>
<dbReference type="OrthoDB" id="1901752at2759"/>
<dbReference type="Proteomes" id="UP000087171">
    <property type="component" value="Chromosome Ca1"/>
</dbReference>
<dbReference type="InterPro" id="IPR053781">
    <property type="entry name" value="F-box_AtFBL13-like"/>
</dbReference>
<dbReference type="AlphaFoldDB" id="A0A1S2XBI2"/>
<dbReference type="InterPro" id="IPR036047">
    <property type="entry name" value="F-box-like_dom_sf"/>
</dbReference>
<dbReference type="PANTHER" id="PTHR34145">
    <property type="entry name" value="OS02G0105600 PROTEIN"/>
    <property type="match status" value="1"/>
</dbReference>
<dbReference type="RefSeq" id="XP_004486797.1">
    <property type="nucleotide sequence ID" value="XM_004486740.3"/>
</dbReference>
<dbReference type="InterPro" id="IPR032675">
    <property type="entry name" value="LRR_dom_sf"/>
</dbReference>
<dbReference type="Gene3D" id="3.80.10.10">
    <property type="entry name" value="Ribonuclease Inhibitor"/>
    <property type="match status" value="1"/>
</dbReference>
<proteinExistence type="predicted"/>
<dbReference type="SUPFAM" id="SSF52058">
    <property type="entry name" value="L domain-like"/>
    <property type="match status" value="1"/>
</dbReference>
<evidence type="ECO:0000256" key="1">
    <source>
        <dbReference type="SAM" id="MobiDB-lite"/>
    </source>
</evidence>
<evidence type="ECO:0000313" key="4">
    <source>
        <dbReference type="Proteomes" id="UP000087171"/>
    </source>
</evidence>
<evidence type="ECO:0000313" key="5">
    <source>
        <dbReference type="RefSeq" id="XP_004486797.1"/>
    </source>
</evidence>
<dbReference type="Pfam" id="PF23622">
    <property type="entry name" value="LRR_At1g61320_AtMIF1"/>
    <property type="match status" value="1"/>
</dbReference>
<name>A0A1S2XBI2_CICAR</name>
<dbReference type="PaxDb" id="3827-XP_004486796.1"/>
<dbReference type="Gene3D" id="1.20.1280.50">
    <property type="match status" value="1"/>
</dbReference>
<feature type="region of interest" description="Disordered" evidence="1">
    <location>
        <begin position="1"/>
        <end position="24"/>
    </location>
</feature>
<dbReference type="RefSeq" id="XP_004486798.1">
    <property type="nucleotide sequence ID" value="XM_004486741.3"/>
</dbReference>
<reference evidence="4" key="1">
    <citation type="journal article" date="2013" name="Nat. Biotechnol.">
        <title>Draft genome sequence of chickpea (Cicer arietinum) provides a resource for trait improvement.</title>
        <authorList>
            <person name="Varshney R.K."/>
            <person name="Song C."/>
            <person name="Saxena R.K."/>
            <person name="Azam S."/>
            <person name="Yu S."/>
            <person name="Sharpe A.G."/>
            <person name="Cannon S."/>
            <person name="Baek J."/>
            <person name="Rosen B.D."/>
            <person name="Tar'an B."/>
            <person name="Millan T."/>
            <person name="Zhang X."/>
            <person name="Ramsay L.D."/>
            <person name="Iwata A."/>
            <person name="Wang Y."/>
            <person name="Nelson W."/>
            <person name="Farmer A.D."/>
            <person name="Gaur P.M."/>
            <person name="Soderlund C."/>
            <person name="Penmetsa R.V."/>
            <person name="Xu C."/>
            <person name="Bharti A.K."/>
            <person name="He W."/>
            <person name="Winter P."/>
            <person name="Zhao S."/>
            <person name="Hane J.K."/>
            <person name="Carrasquilla-Garcia N."/>
            <person name="Condie J.A."/>
            <person name="Upadhyaya H.D."/>
            <person name="Luo M.C."/>
            <person name="Thudi M."/>
            <person name="Gowda C.L."/>
            <person name="Singh N.P."/>
            <person name="Lichtenzveig J."/>
            <person name="Gali K.K."/>
            <person name="Rubio J."/>
            <person name="Nadarajan N."/>
            <person name="Dolezel J."/>
            <person name="Bansal K.C."/>
            <person name="Xu X."/>
            <person name="Edwards D."/>
            <person name="Zhang G."/>
            <person name="Kahl G."/>
            <person name="Gil J."/>
            <person name="Singh K.B."/>
            <person name="Datta S.K."/>
            <person name="Jackson S.A."/>
            <person name="Wang J."/>
            <person name="Cook D.R."/>
        </authorList>
    </citation>
    <scope>NUCLEOTIDE SEQUENCE [LARGE SCALE GENOMIC DNA]</scope>
    <source>
        <strain evidence="4">cv. CDC Frontier</strain>
    </source>
</reference>
<organism evidence="6">
    <name type="scientific">Cicer arietinum</name>
    <name type="common">Chickpea</name>
    <name type="synonym">Garbanzo</name>
    <dbReference type="NCBI Taxonomy" id="3827"/>
    <lineage>
        <taxon>Eukaryota</taxon>
        <taxon>Viridiplantae</taxon>
        <taxon>Streptophyta</taxon>
        <taxon>Embryophyta</taxon>
        <taxon>Tracheophyta</taxon>
        <taxon>Spermatophyta</taxon>
        <taxon>Magnoliopsida</taxon>
        <taxon>eudicotyledons</taxon>
        <taxon>Gunneridae</taxon>
        <taxon>Pentapetalae</taxon>
        <taxon>rosids</taxon>
        <taxon>fabids</taxon>
        <taxon>Fabales</taxon>
        <taxon>Fabaceae</taxon>
        <taxon>Papilionoideae</taxon>
        <taxon>50 kb inversion clade</taxon>
        <taxon>NPAAA clade</taxon>
        <taxon>Hologalegina</taxon>
        <taxon>IRL clade</taxon>
        <taxon>Cicereae</taxon>
        <taxon>Cicer</taxon>
    </lineage>
</organism>
<keyword evidence="4" id="KW-1185">Reference proteome</keyword>
<sequence>MVSSNEPMHACSGKKRKHEMGDNADCVEECSRPKEIQGEKDVMENDVNCVKEGARLIEIQGEKCEMKDNANCAEEGGRPKEIQGEKDEMEDNANCVEEGAEPKEIQGGMELEKTAQSVESMDRISHLPDHVIHQILSLLRNVKDAIRTSSFSKRWRSLWYSYGVLIFDEHKFAAGIEPEDGSNKESMFRDYVTDTLRTYLEKCSQIQKLLLHMTSYDLVDTPVVDSWLTFSFAANIKELDLHIGFKDSKRYTVPDIVFSSQTLTGLRISGCILQSCSNITLPHLQKLYLRKIHLAEHIVLNLISCCPSIEDLRFIQCSGLKYLFVYNLISLNRVEIHNCNQLKNVDICAPNLDTFWFSGKKSTPCKVSLELCKSLKKLTIEHPQVTRDFCENQYFKFPLLEKLDLCISDKMKSISIFNPCLKRLALKGCKKLSYAQIVAPNLVSFELKGESMPFVDFFPFCLTDAKLSFESKTEGRDVGLGHGNKLWFMMRPFISRFNPEGFKLVIHSNKNIIIHEDLNTVKYPPLPNLGFEIIKASACLEDILYGLLRTLHPVSVSVISSSDSKFPESVYEMIKIKDEDDPVCCRYNTSKNKCWRHFLKDVKFENWEEMLDVGEASEDVNTSTLYFWLQLSYTTMPCQMRNLGLSWNSHQPDVET</sequence>
<dbReference type="InterPro" id="IPR053772">
    <property type="entry name" value="At1g61320/At1g61330-like"/>
</dbReference>
<dbReference type="SUPFAM" id="SSF81383">
    <property type="entry name" value="F-box domain"/>
    <property type="match status" value="1"/>
</dbReference>
<evidence type="ECO:0000313" key="6">
    <source>
        <dbReference type="RefSeq" id="XP_004486798.1"/>
    </source>
</evidence>